<feature type="domain" description="DUF7583" evidence="1">
    <location>
        <begin position="277"/>
        <end position="374"/>
    </location>
</feature>
<accession>A0A0K0G334</accession>
<evidence type="ECO:0000313" key="2">
    <source>
        <dbReference type="Proteomes" id="UP000035680"/>
    </source>
</evidence>
<reference evidence="3" key="2">
    <citation type="submission" date="2015-08" db="UniProtKB">
        <authorList>
            <consortium name="WormBaseParasite"/>
        </authorList>
    </citation>
    <scope>IDENTIFICATION</scope>
</reference>
<dbReference type="Pfam" id="PF24486">
    <property type="entry name" value="DUF7583"/>
    <property type="match status" value="2"/>
</dbReference>
<dbReference type="AlphaFoldDB" id="A0A0K0G334"/>
<evidence type="ECO:0000313" key="3">
    <source>
        <dbReference type="WBParaSite" id="SVE_1913500.1"/>
    </source>
</evidence>
<sequence length="406" mass="46666">MPPITYSRNKLLIKPNCSTNQDNTSILTTVIFNNERIEIDDLKDTSSGTKRHFKLNGTLVTFTGTNPNGKLSCIYKLTYGEFTTYELYKYFSNTNHPIIRYAFDQLFIRPNCSMEPERNVNLKTILFNDESVEGEYLQNTVSKSKDNFKLKEGSIYYTGRNPKGKCTCVYKLSYGEFKTFQEYHFIEDTILPEVIYAQDQLNFHPNCSREENLYTKLKTIVFNDKKIEVEGFDDATLSQMGNIKTTKKLLLYTVKNPEGKFSCVYKVHIGGIEKSQNYKSISNETHPVVEYSFNGLGYKANCSRHLNSFTHLRGIRFKDDRTTIVSLQRSRVGALGRLKLEKDFVINTEKNPNGTLFCLYDVPIGEVMITKSYLTFKTGDEENSSNKMEYAASMILGYMIVISMII</sequence>
<reference evidence="2" key="1">
    <citation type="submission" date="2014-07" db="EMBL/GenBank/DDBJ databases">
        <authorList>
            <person name="Martin A.A"/>
            <person name="De Silva N."/>
        </authorList>
    </citation>
    <scope>NUCLEOTIDE SEQUENCE</scope>
</reference>
<dbReference type="WBParaSite" id="SVE_1913500.1">
    <property type="protein sequence ID" value="SVE_1913500.1"/>
    <property type="gene ID" value="SVE_1913500"/>
</dbReference>
<evidence type="ECO:0000259" key="1">
    <source>
        <dbReference type="Pfam" id="PF24486"/>
    </source>
</evidence>
<dbReference type="InterPro" id="IPR056005">
    <property type="entry name" value="DUF7583"/>
</dbReference>
<organism evidence="2 3">
    <name type="scientific">Strongyloides venezuelensis</name>
    <name type="common">Threadworm</name>
    <dbReference type="NCBI Taxonomy" id="75913"/>
    <lineage>
        <taxon>Eukaryota</taxon>
        <taxon>Metazoa</taxon>
        <taxon>Ecdysozoa</taxon>
        <taxon>Nematoda</taxon>
        <taxon>Chromadorea</taxon>
        <taxon>Rhabditida</taxon>
        <taxon>Tylenchina</taxon>
        <taxon>Panagrolaimomorpha</taxon>
        <taxon>Strongyloidoidea</taxon>
        <taxon>Strongyloididae</taxon>
        <taxon>Strongyloides</taxon>
    </lineage>
</organism>
<protein>
    <submittedName>
        <fullName evidence="3">Ig-like domain-containing protein</fullName>
    </submittedName>
</protein>
<feature type="domain" description="DUF7583" evidence="1">
    <location>
        <begin position="88"/>
        <end position="184"/>
    </location>
</feature>
<proteinExistence type="predicted"/>
<name>A0A0K0G334_STRVS</name>
<dbReference type="Proteomes" id="UP000035680">
    <property type="component" value="Unassembled WGS sequence"/>
</dbReference>
<keyword evidence="2" id="KW-1185">Reference proteome</keyword>